<protein>
    <submittedName>
        <fullName evidence="3">Uncharacterized protein</fullName>
    </submittedName>
</protein>
<reference evidence="3 4" key="1">
    <citation type="submission" date="2018-02" db="EMBL/GenBank/DDBJ databases">
        <title>Reclassifiation of [Polyangium] brachysporum DSM 7029 as Guopingzhaonella breviflexa gen. nov., sp. nov., a member of the family Comamonadaceae.</title>
        <authorList>
            <person name="Tang B."/>
        </authorList>
    </citation>
    <scope>NUCLEOTIDE SEQUENCE [LARGE SCALE GENOMIC DNA]</scope>
    <source>
        <strain evidence="3 4">DSM 15344</strain>
    </source>
</reference>
<name>A0A2S5T6T0_9BURK</name>
<evidence type="ECO:0000256" key="1">
    <source>
        <dbReference type="ARBA" id="ARBA00022737"/>
    </source>
</evidence>
<organism evidence="3 4">
    <name type="scientific">Caldimonas thermodepolymerans</name>
    <dbReference type="NCBI Taxonomy" id="215580"/>
    <lineage>
        <taxon>Bacteria</taxon>
        <taxon>Pseudomonadati</taxon>
        <taxon>Pseudomonadota</taxon>
        <taxon>Betaproteobacteria</taxon>
        <taxon>Burkholderiales</taxon>
        <taxon>Sphaerotilaceae</taxon>
        <taxon>Caldimonas</taxon>
    </lineage>
</organism>
<dbReference type="PANTHER" id="PTHR24171:SF8">
    <property type="entry name" value="BRCA1-ASSOCIATED RING DOMAIN PROTEIN 1"/>
    <property type="match status" value="1"/>
</dbReference>
<keyword evidence="1" id="KW-0677">Repeat</keyword>
<dbReference type="Proteomes" id="UP000239406">
    <property type="component" value="Unassembled WGS sequence"/>
</dbReference>
<evidence type="ECO:0000313" key="4">
    <source>
        <dbReference type="Proteomes" id="UP000239406"/>
    </source>
</evidence>
<keyword evidence="2" id="KW-0040">ANK repeat</keyword>
<accession>A0A2S5T6T0</accession>
<keyword evidence="4" id="KW-1185">Reference proteome</keyword>
<dbReference type="PROSITE" id="PS50088">
    <property type="entry name" value="ANK_REPEAT"/>
    <property type="match status" value="2"/>
</dbReference>
<dbReference type="SUPFAM" id="SSF48403">
    <property type="entry name" value="Ankyrin repeat"/>
    <property type="match status" value="1"/>
</dbReference>
<evidence type="ECO:0000256" key="2">
    <source>
        <dbReference type="ARBA" id="ARBA00023043"/>
    </source>
</evidence>
<dbReference type="AlphaFoldDB" id="A0A2S5T6T0"/>
<sequence length="223" mass="24624">MLRNHLKNVLHLLVLLWVLPVHAGAYEDFFSAVRRDDGGAVLALLQRGFDPNTVDPEGRPGLVIALQEQSFKAAEALMRHPQLDVNRLNQVAESALMMAALRGELEWCQRLVERGAHVNKTGWTPLHYAATSGHVGIIQLLLDRHAFTDARSPNGTTPLMMAARYGSEEATRLLMQAGADPTLRNERELSAADFARSVGRDALAQALERYASDYAARYGTGKR</sequence>
<dbReference type="EMBL" id="PSNY01000005">
    <property type="protein sequence ID" value="PPE70649.1"/>
    <property type="molecule type" value="Genomic_DNA"/>
</dbReference>
<dbReference type="InterPro" id="IPR002110">
    <property type="entry name" value="Ankyrin_rpt"/>
</dbReference>
<dbReference type="SMART" id="SM00248">
    <property type="entry name" value="ANK"/>
    <property type="match status" value="4"/>
</dbReference>
<proteinExistence type="predicted"/>
<dbReference type="PANTHER" id="PTHR24171">
    <property type="entry name" value="ANKYRIN REPEAT DOMAIN-CONTAINING PROTEIN 39-RELATED"/>
    <property type="match status" value="1"/>
</dbReference>
<comment type="caution">
    <text evidence="3">The sequence shown here is derived from an EMBL/GenBank/DDBJ whole genome shotgun (WGS) entry which is preliminary data.</text>
</comment>
<dbReference type="PRINTS" id="PR01415">
    <property type="entry name" value="ANKYRIN"/>
</dbReference>
<dbReference type="PROSITE" id="PS50297">
    <property type="entry name" value="ANK_REP_REGION"/>
    <property type="match status" value="2"/>
</dbReference>
<gene>
    <name evidence="3" type="ORF">C1702_05755</name>
</gene>
<dbReference type="Gene3D" id="1.25.40.20">
    <property type="entry name" value="Ankyrin repeat-containing domain"/>
    <property type="match status" value="1"/>
</dbReference>
<dbReference type="Pfam" id="PF12796">
    <property type="entry name" value="Ank_2"/>
    <property type="match status" value="1"/>
</dbReference>
<evidence type="ECO:0000313" key="3">
    <source>
        <dbReference type="EMBL" id="PPE70649.1"/>
    </source>
</evidence>
<dbReference type="InterPro" id="IPR036770">
    <property type="entry name" value="Ankyrin_rpt-contain_sf"/>
</dbReference>